<keyword evidence="2" id="KW-1185">Reference proteome</keyword>
<organism evidence="1 2">
    <name type="scientific">Cichorium intybus</name>
    <name type="common">Chicory</name>
    <dbReference type="NCBI Taxonomy" id="13427"/>
    <lineage>
        <taxon>Eukaryota</taxon>
        <taxon>Viridiplantae</taxon>
        <taxon>Streptophyta</taxon>
        <taxon>Embryophyta</taxon>
        <taxon>Tracheophyta</taxon>
        <taxon>Spermatophyta</taxon>
        <taxon>Magnoliopsida</taxon>
        <taxon>eudicotyledons</taxon>
        <taxon>Gunneridae</taxon>
        <taxon>Pentapetalae</taxon>
        <taxon>asterids</taxon>
        <taxon>campanulids</taxon>
        <taxon>Asterales</taxon>
        <taxon>Asteraceae</taxon>
        <taxon>Cichorioideae</taxon>
        <taxon>Cichorieae</taxon>
        <taxon>Cichoriinae</taxon>
        <taxon>Cichorium</taxon>
    </lineage>
</organism>
<reference evidence="2" key="1">
    <citation type="journal article" date="2022" name="Mol. Ecol. Resour.">
        <title>The genomes of chicory, endive, great burdock and yacon provide insights into Asteraceae palaeo-polyploidization history and plant inulin production.</title>
        <authorList>
            <person name="Fan W."/>
            <person name="Wang S."/>
            <person name="Wang H."/>
            <person name="Wang A."/>
            <person name="Jiang F."/>
            <person name="Liu H."/>
            <person name="Zhao H."/>
            <person name="Xu D."/>
            <person name="Zhang Y."/>
        </authorList>
    </citation>
    <scope>NUCLEOTIDE SEQUENCE [LARGE SCALE GENOMIC DNA]</scope>
    <source>
        <strain evidence="2">cv. Punajuju</strain>
    </source>
</reference>
<accession>A0ACB9F3R0</accession>
<protein>
    <submittedName>
        <fullName evidence="1">Uncharacterized protein</fullName>
    </submittedName>
</protein>
<evidence type="ECO:0000313" key="2">
    <source>
        <dbReference type="Proteomes" id="UP001055811"/>
    </source>
</evidence>
<reference evidence="1 2" key="2">
    <citation type="journal article" date="2022" name="Mol. Ecol. Resour.">
        <title>The genomes of chicory, endive, great burdock and yacon provide insights into Asteraceae paleo-polyploidization history and plant inulin production.</title>
        <authorList>
            <person name="Fan W."/>
            <person name="Wang S."/>
            <person name="Wang H."/>
            <person name="Wang A."/>
            <person name="Jiang F."/>
            <person name="Liu H."/>
            <person name="Zhao H."/>
            <person name="Xu D."/>
            <person name="Zhang Y."/>
        </authorList>
    </citation>
    <scope>NUCLEOTIDE SEQUENCE [LARGE SCALE GENOMIC DNA]</scope>
    <source>
        <strain evidence="2">cv. Punajuju</strain>
        <tissue evidence="1">Leaves</tissue>
    </source>
</reference>
<sequence>MIMKASNEKTKPKTLNPRDTLFSISSCFHRLRIPKQKLLHHLHSKWPLFQSVLPSVGIAALSAKEAEGRTNISAGEKVSVDVFITTQNPAKLYNDLRWNLTRPQGFEAVMRVRCIQGLQVREYSGNFCKRIPTDVDLPAIDCDKTIMVTLKHDDKLQDGTELCTTVYGQRTILVSALSLPCTIMLSNLFRSADMDT</sequence>
<name>A0ACB9F3R0_CICIN</name>
<dbReference type="EMBL" id="CM042011">
    <property type="protein sequence ID" value="KAI3765571.1"/>
    <property type="molecule type" value="Genomic_DNA"/>
</dbReference>
<dbReference type="Proteomes" id="UP001055811">
    <property type="component" value="Linkage Group LG03"/>
</dbReference>
<proteinExistence type="predicted"/>
<evidence type="ECO:0000313" key="1">
    <source>
        <dbReference type="EMBL" id="KAI3765571.1"/>
    </source>
</evidence>
<comment type="caution">
    <text evidence="1">The sequence shown here is derived from an EMBL/GenBank/DDBJ whole genome shotgun (WGS) entry which is preliminary data.</text>
</comment>
<gene>
    <name evidence="1" type="ORF">L2E82_15609</name>
</gene>